<evidence type="ECO:0000313" key="1">
    <source>
        <dbReference type="EMBL" id="MBD7911436.1"/>
    </source>
</evidence>
<dbReference type="Proteomes" id="UP000627781">
    <property type="component" value="Unassembled WGS sequence"/>
</dbReference>
<dbReference type="EMBL" id="JACSRA010000011">
    <property type="protein sequence ID" value="MBD7911436.1"/>
    <property type="molecule type" value="Genomic_DNA"/>
</dbReference>
<gene>
    <name evidence="1" type="ORF">H9661_08715</name>
</gene>
<sequence length="91" mass="9751">MLYKKIGDGGGFAQLKNNSGARVKGSDLGHANDLTAVSSDTTTSLYIAPIGGKYENKIIKLNVNASGYTFSKVYIVKYNCTILNKGFSPKL</sequence>
<keyword evidence="2" id="KW-1185">Reference proteome</keyword>
<reference evidence="1 2" key="1">
    <citation type="submission" date="2020-08" db="EMBL/GenBank/DDBJ databases">
        <title>A Genomic Blueprint of the Chicken Gut Microbiome.</title>
        <authorList>
            <person name="Gilroy R."/>
            <person name="Ravi A."/>
            <person name="Getino M."/>
            <person name="Pursley I."/>
            <person name="Horton D.L."/>
            <person name="Alikhan N.-F."/>
            <person name="Baker D."/>
            <person name="Gharbi K."/>
            <person name="Hall N."/>
            <person name="Watson M."/>
            <person name="Adriaenssens E.M."/>
            <person name="Foster-Nyarko E."/>
            <person name="Jarju S."/>
            <person name="Secka A."/>
            <person name="Antonio M."/>
            <person name="Oren A."/>
            <person name="Chaudhuri R."/>
            <person name="La Ragione R.M."/>
            <person name="Hildebrand F."/>
            <person name="Pallen M.J."/>
        </authorList>
    </citation>
    <scope>NUCLEOTIDE SEQUENCE [LARGE SCALE GENOMIC DNA]</scope>
    <source>
        <strain evidence="1 2">Sa3CVN1</strain>
    </source>
</reference>
<comment type="caution">
    <text evidence="1">The sequence shown here is derived from an EMBL/GenBank/DDBJ whole genome shotgun (WGS) entry which is preliminary data.</text>
</comment>
<organism evidence="1 2">
    <name type="scientific">Clostridium cibarium</name>
    <dbReference type="NCBI Taxonomy" id="2762247"/>
    <lineage>
        <taxon>Bacteria</taxon>
        <taxon>Bacillati</taxon>
        <taxon>Bacillota</taxon>
        <taxon>Clostridia</taxon>
        <taxon>Eubacteriales</taxon>
        <taxon>Clostridiaceae</taxon>
        <taxon>Clostridium</taxon>
    </lineage>
</organism>
<evidence type="ECO:0000313" key="2">
    <source>
        <dbReference type="Proteomes" id="UP000627781"/>
    </source>
</evidence>
<dbReference type="RefSeq" id="WP_143317876.1">
    <property type="nucleotide sequence ID" value="NZ_JACSRA010000011.1"/>
</dbReference>
<protein>
    <submittedName>
        <fullName evidence="1">Uncharacterized protein</fullName>
    </submittedName>
</protein>
<name>A0ABR8PTD2_9CLOT</name>
<proteinExistence type="predicted"/>
<accession>A0ABR8PTD2</accession>